<reference evidence="3 4" key="1">
    <citation type="submission" date="2024-06" db="EMBL/GenBank/DDBJ databases">
        <title>The Natural Products Discovery Center: Release of the First 8490 Sequenced Strains for Exploring Actinobacteria Biosynthetic Diversity.</title>
        <authorList>
            <person name="Kalkreuter E."/>
            <person name="Kautsar S.A."/>
            <person name="Yang D."/>
            <person name="Bader C.D."/>
            <person name="Teijaro C.N."/>
            <person name="Fluegel L."/>
            <person name="Davis C.M."/>
            <person name="Simpson J.R."/>
            <person name="Lauterbach L."/>
            <person name="Steele A.D."/>
            <person name="Gui C."/>
            <person name="Meng S."/>
            <person name="Li G."/>
            <person name="Viehrig K."/>
            <person name="Ye F."/>
            <person name="Su P."/>
            <person name="Kiefer A.F."/>
            <person name="Nichols A."/>
            <person name="Cepeda A.J."/>
            <person name="Yan W."/>
            <person name="Fan B."/>
            <person name="Jiang Y."/>
            <person name="Adhikari A."/>
            <person name="Zheng C.-J."/>
            <person name="Schuster L."/>
            <person name="Cowan T.M."/>
            <person name="Smanski M.J."/>
            <person name="Chevrette M.G."/>
            <person name="De Carvalho L.P.S."/>
            <person name="Shen B."/>
        </authorList>
    </citation>
    <scope>NUCLEOTIDE SEQUENCE [LARGE SCALE GENOMIC DNA]</scope>
    <source>
        <strain evidence="3 4">NPDC045974</strain>
    </source>
</reference>
<dbReference type="InterPro" id="IPR002182">
    <property type="entry name" value="NB-ARC"/>
</dbReference>
<dbReference type="InterPro" id="IPR053137">
    <property type="entry name" value="NLR-like"/>
</dbReference>
<dbReference type="SUPFAM" id="SSF52540">
    <property type="entry name" value="P-loop containing nucleoside triphosphate hydrolases"/>
    <property type="match status" value="1"/>
</dbReference>
<comment type="caution">
    <text evidence="3">The sequence shown here is derived from an EMBL/GenBank/DDBJ whole genome shotgun (WGS) entry which is preliminary data.</text>
</comment>
<dbReference type="InterPro" id="IPR027417">
    <property type="entry name" value="P-loop_NTPase"/>
</dbReference>
<feature type="region of interest" description="Disordered" evidence="1">
    <location>
        <begin position="1"/>
        <end position="32"/>
    </location>
</feature>
<dbReference type="EMBL" id="JBEZAE010000047">
    <property type="protein sequence ID" value="MEU7075803.1"/>
    <property type="molecule type" value="Genomic_DNA"/>
</dbReference>
<feature type="compositionally biased region" description="Polar residues" evidence="1">
    <location>
        <begin position="408"/>
        <end position="417"/>
    </location>
</feature>
<dbReference type="Pfam" id="PF13424">
    <property type="entry name" value="TPR_12"/>
    <property type="match status" value="3"/>
</dbReference>
<sequence length="903" mass="96223">MPAKVAMGSDGEAPRAAADDARPPGTHDAGSSWQEVLHSGSATASDGAFANTGIYNLTVSLPPEALRPPAEVDAPAGLDDLPVHPGLFVGRGEELDRLDAALSTPGAALVQAVHGLGGIGKSTLAAHWAATRPHGRAPIRWITADSAVGVQRGLASLATALQPALAKALTAEALAEYGLQWLASHTGWLLVLDNVNDPADIAPLIARAPGGRFLITSRLTAVWTNAATLVRLDVLDPAESLALLTRITTAASPRDLDGAADLCAELGHLPLAVEQVAAYLAQNPLTTPRAYLRLLAQNPAEMYRHGAVTTPAERVIARTWNITLDRITALQPLAANLLRTLAWYAPDSIPTSLADGPADPPALNAAIGLLTAYSMITPDPGTGTLAVHRLVQALTRTPDPDDPHRTPQHIQQARAQATDNLSTALPATWDDPATWPTWRTMLPHVDSLANHTTEDTDTDTTAHVLTETAGFLDNQGQLIRATSHLRRALADRLRVLGEDHPDTLTSRNNLAYAYQSAGDLERAVPLHERNLADRLRVLGEDHPDTLTSRNNLAGAYQSAGDLERAILLHEQNLTDSLRVLGEDHPNTLSSRSNLASAYEAAGDSDRAILLHEQNLPDRLRVLGEDHPDTLTSRNNLALAYQSAGDLERAVPLYEQNLADRLRVLGEDHPDTLISRNNLAGAYEAAGDLERAISLFEQTLADSLRVLGGDHPDTLTSRNNLALAYQSAGDLERAILLHEQTLTDRLRVLGKDSPDTLASRNNLAGSYGLVGDLDLAISLFEQTLTDSLRVLGRDHPVTGTVRSSLASAVAERDAANGLAGYPERAIPLFEQTLADRVRVLGGDHPDTLLSRSDLAGAYESAGDVGRAIPLFEQTLADRVRVLGGDHPDTLLSRSDLAGAYESAG</sequence>
<dbReference type="PANTHER" id="PTHR46082">
    <property type="entry name" value="ATP/GTP-BINDING PROTEIN-RELATED"/>
    <property type="match status" value="1"/>
</dbReference>
<evidence type="ECO:0000256" key="1">
    <source>
        <dbReference type="SAM" id="MobiDB-lite"/>
    </source>
</evidence>
<dbReference type="RefSeq" id="WP_358478248.1">
    <property type="nucleotide sequence ID" value="NZ_JBEZAE010000047.1"/>
</dbReference>
<gene>
    <name evidence="3" type="primary">fxsT</name>
    <name evidence="3" type="ORF">AB0A88_37630</name>
</gene>
<dbReference type="PRINTS" id="PR00381">
    <property type="entry name" value="KINESINLIGHT"/>
</dbReference>
<accession>A0ABV3CMT8</accession>
<dbReference type="NCBIfam" id="NF040586">
    <property type="entry name" value="FxSxx_TPR"/>
    <property type="match status" value="1"/>
</dbReference>
<protein>
    <submittedName>
        <fullName evidence="3">FxSxx-COOH system tetratricopeptide repeat protein</fullName>
    </submittedName>
</protein>
<dbReference type="PANTHER" id="PTHR46082:SF6">
    <property type="entry name" value="AAA+ ATPASE DOMAIN-CONTAINING PROTEIN-RELATED"/>
    <property type="match status" value="1"/>
</dbReference>
<evidence type="ECO:0000313" key="3">
    <source>
        <dbReference type="EMBL" id="MEU7075803.1"/>
    </source>
</evidence>
<dbReference type="Pfam" id="PF13374">
    <property type="entry name" value="TPR_10"/>
    <property type="match status" value="4"/>
</dbReference>
<dbReference type="SUPFAM" id="SSF48452">
    <property type="entry name" value="TPR-like"/>
    <property type="match status" value="4"/>
</dbReference>
<feature type="domain" description="NB-ARC" evidence="2">
    <location>
        <begin position="94"/>
        <end position="249"/>
    </location>
</feature>
<proteinExistence type="predicted"/>
<dbReference type="InterPro" id="IPR011990">
    <property type="entry name" value="TPR-like_helical_dom_sf"/>
</dbReference>
<feature type="region of interest" description="Disordered" evidence="1">
    <location>
        <begin position="397"/>
        <end position="417"/>
    </location>
</feature>
<evidence type="ECO:0000259" key="2">
    <source>
        <dbReference type="Pfam" id="PF00931"/>
    </source>
</evidence>
<feature type="non-terminal residue" evidence="3">
    <location>
        <position position="903"/>
    </location>
</feature>
<dbReference type="Proteomes" id="UP001551329">
    <property type="component" value="Unassembled WGS sequence"/>
</dbReference>
<name>A0ABV3CMT8_9ACTN</name>
<evidence type="ECO:0000313" key="4">
    <source>
        <dbReference type="Proteomes" id="UP001551329"/>
    </source>
</evidence>
<dbReference type="Gene3D" id="1.25.40.10">
    <property type="entry name" value="Tetratricopeptide repeat domain"/>
    <property type="match status" value="3"/>
</dbReference>
<organism evidence="3 4">
    <name type="scientific">Streptomyces narbonensis</name>
    <dbReference type="NCBI Taxonomy" id="67333"/>
    <lineage>
        <taxon>Bacteria</taxon>
        <taxon>Bacillati</taxon>
        <taxon>Actinomycetota</taxon>
        <taxon>Actinomycetes</taxon>
        <taxon>Kitasatosporales</taxon>
        <taxon>Streptomycetaceae</taxon>
        <taxon>Streptomyces</taxon>
    </lineage>
</organism>
<keyword evidence="4" id="KW-1185">Reference proteome</keyword>
<dbReference type="Gene3D" id="3.40.50.300">
    <property type="entry name" value="P-loop containing nucleotide triphosphate hydrolases"/>
    <property type="match status" value="1"/>
</dbReference>
<dbReference type="Pfam" id="PF00931">
    <property type="entry name" value="NB-ARC"/>
    <property type="match status" value="1"/>
</dbReference>